<accession>A0A7S1Q7V5</accession>
<organism evidence="8">
    <name type="scientific">Neobodo designis</name>
    <name type="common">Flagellated protozoan</name>
    <name type="synonym">Bodo designis</name>
    <dbReference type="NCBI Taxonomy" id="312471"/>
    <lineage>
        <taxon>Eukaryota</taxon>
        <taxon>Discoba</taxon>
        <taxon>Euglenozoa</taxon>
        <taxon>Kinetoplastea</taxon>
        <taxon>Metakinetoplastina</taxon>
        <taxon>Neobodonida</taxon>
        <taxon>Neobodo</taxon>
    </lineage>
</organism>
<keyword evidence="4" id="KW-0067">ATP-binding</keyword>
<protein>
    <submittedName>
        <fullName evidence="8">Uncharacterized protein</fullName>
    </submittedName>
</protein>
<dbReference type="SMART" id="SM00487">
    <property type="entry name" value="DEXDc"/>
    <property type="match status" value="1"/>
</dbReference>
<dbReference type="Pfam" id="PF00270">
    <property type="entry name" value="DEAD"/>
    <property type="match status" value="1"/>
</dbReference>
<feature type="domain" description="Helicase C-terminal" evidence="7">
    <location>
        <begin position="1428"/>
        <end position="1598"/>
    </location>
</feature>
<evidence type="ECO:0000313" key="8">
    <source>
        <dbReference type="EMBL" id="CAD9121770.1"/>
    </source>
</evidence>
<evidence type="ECO:0000256" key="3">
    <source>
        <dbReference type="ARBA" id="ARBA00022806"/>
    </source>
</evidence>
<dbReference type="PANTHER" id="PTHR44533:SF4">
    <property type="entry name" value="DEAD_H RNA HELICASE, PUTATIVE-RELATED"/>
    <property type="match status" value="1"/>
</dbReference>
<dbReference type="Pfam" id="PF00271">
    <property type="entry name" value="Helicase_C"/>
    <property type="match status" value="1"/>
</dbReference>
<name>A0A7S1Q7V5_NEODS</name>
<feature type="domain" description="Helicase ATP-binding" evidence="6">
    <location>
        <begin position="947"/>
        <end position="1117"/>
    </location>
</feature>
<dbReference type="GO" id="GO:0004386">
    <property type="term" value="F:helicase activity"/>
    <property type="evidence" value="ECO:0007669"/>
    <property type="project" value="UniProtKB-KW"/>
</dbReference>
<keyword evidence="2" id="KW-0378">Hydrolase</keyword>
<dbReference type="PROSITE" id="PS51194">
    <property type="entry name" value="HELICASE_CTER"/>
    <property type="match status" value="1"/>
</dbReference>
<dbReference type="GO" id="GO:0003676">
    <property type="term" value="F:nucleic acid binding"/>
    <property type="evidence" value="ECO:0007669"/>
    <property type="project" value="InterPro"/>
</dbReference>
<dbReference type="GO" id="GO:0005524">
    <property type="term" value="F:ATP binding"/>
    <property type="evidence" value="ECO:0007669"/>
    <property type="project" value="UniProtKB-KW"/>
</dbReference>
<evidence type="ECO:0000256" key="5">
    <source>
        <dbReference type="SAM" id="MobiDB-lite"/>
    </source>
</evidence>
<dbReference type="InterPro" id="IPR055124">
    <property type="entry name" value="PIN-like_DDX60"/>
</dbReference>
<dbReference type="SUPFAM" id="SSF52540">
    <property type="entry name" value="P-loop containing nucleoside triphosphate hydrolases"/>
    <property type="match status" value="2"/>
</dbReference>
<evidence type="ECO:0000256" key="2">
    <source>
        <dbReference type="ARBA" id="ARBA00022801"/>
    </source>
</evidence>
<keyword evidence="3" id="KW-0347">Helicase</keyword>
<dbReference type="GO" id="GO:0005737">
    <property type="term" value="C:cytoplasm"/>
    <property type="evidence" value="ECO:0007669"/>
    <property type="project" value="TreeGrafter"/>
</dbReference>
<feature type="compositionally biased region" description="Basic and acidic residues" evidence="5">
    <location>
        <begin position="623"/>
        <end position="632"/>
    </location>
</feature>
<dbReference type="PANTHER" id="PTHR44533">
    <property type="entry name" value="DEAD/H RNA HELICASE, PUTATIVE-RELATED"/>
    <property type="match status" value="1"/>
</dbReference>
<proteinExistence type="predicted"/>
<evidence type="ECO:0000259" key="7">
    <source>
        <dbReference type="PROSITE" id="PS51194"/>
    </source>
</evidence>
<evidence type="ECO:0000259" key="6">
    <source>
        <dbReference type="PROSITE" id="PS51192"/>
    </source>
</evidence>
<evidence type="ECO:0000256" key="1">
    <source>
        <dbReference type="ARBA" id="ARBA00022741"/>
    </source>
</evidence>
<dbReference type="GO" id="GO:0016787">
    <property type="term" value="F:hydrolase activity"/>
    <property type="evidence" value="ECO:0007669"/>
    <property type="project" value="UniProtKB-KW"/>
</dbReference>
<sequence>MGDLQIFESLVSEKCSAITAEDELRVSDWFTSKQILGRNGLFEKEAEKCLLFNVATAVTSDIETLRGASKSAYMKLIARFLQGAEQAQFDNIAAKEVAELFYSTSRPERFQLFNHLSAAEIFFVEFDSLLLECVSNINVRLDLVQPLHVVYLAESLLQKFLSRGGKFHVVMFERNASAFLKVPQLAAVRAVLAERLRVIADEQGFHFKKFASWTDKGKHSYAEYHARHQPEFVLVNDGEQLAGVAAAEMKMAAGDDAPILGARSQRFRSALRLFAATVIGLRTHVVFSSRLLFKDNDILGFVIRAQSRRFVPLAKCVDALCASCDALLAPLEDALDLEETVDALTRHAEKTEIVLTSREYIMLPALATVLEEKPDLRGLVQAQIIALTIASQLPIQSRCLPRIDSTAVESFLNTLAAGLVSLLSNVGDLIVPDEKFCDVFDGNLLAHVVARLQENGDKPLEGLLDEAALYHATCAWQWVYRQAGLKKQPLEPIDVAGVDLTRAASTAAPATAASGLSHGLVKEMVKRFKVEGLTLEAATDSSPLSRTQLDPYQDFAALDIPAGVREEEEEAKQFDQMTHREQKMASKKANNFISSIQKTADSMDVKPFLNVNESLAVVQDPSAPKEKDEPKKAWKQGGKKDKGKKTLSATDRIKKDNKVKKATEGCASTVKQFSNICASLQRTAKSLESDLKMLDDFVKTSSLSKVDNAGDSDSDDEGQGDRDIEMWKQIVGDAVEAEFILGTSKNSDVKRGLLAIDDYVKAQEQALKKKQKTLLEEDDDDAALRLKSLFFDKFLSHLRAKARIEALRIARRVWTAELMDAKSDSRTVDPKQLIPMFQRLHIAIDHVERTGIVMVTSDRQELRECAMLTGFGSAYEQLIDESEQKFADRHFQPDHAMEAVVRPNLGPLHTPQRFQMTYMGHLLQRPISKTDDQRVPFNPDPWQVDLLDVVDNNGSAVVCAPTSAGKTFISYYCMKKVLRESNDNVVVYVCPTRALINQALADVYGRYGQKKYSFSGQHVFGCLGGVEYVKRPFKCQVLVTLPETFEAIMLAPRFQSWTKKIRYVIFDEIHSIESTGNGDVWERLLMLVRCPFVALSATLGATEPILKWLNGVQEKIAAQNPDPRRDYRVHMVPKAGTKINRWSDIQKYAFMPSAVAPFASTKKVGGMCIDDLLPVHPMSAVTLDMLREKFPEDLPFVPSESLHVFDQLVEVFATHIKPIESNAASWLKAHLKKLKPEKYFNGRFMTQSEARKYEAEIKETLLTLGRLSKGDYSALPQADEASAAKQVKKACTAALTELLAGYENVVRDAEKQASSCASSESSTLAHPDTFKYVQQNMVNLLTVLRAKDLLPTIAFSFEESDCQELVEYVVSQLEDAEAAYRQTKEFKDYEETMNRKAADQAAVLERMSKGVGKVKSKDEDGNVQVRTDEIKTVDEVKDYSIPDVLPQFSFRADFDCLSAAEMNDIEYELKKDELLFRAYKRGIGMHTPDIKGKRRVHIERLFRMKLLPVVFATEGLALGVHSPCRSVVLGGDHVHLNTSQFRQMIGRAGRRGLDFLGHAIFLGVSQAKMQRLLTSDLATLKGHVHIDPIVELRLQQMYDYEPERDEQAIDRGFAAHMTECLLSRPLFYQGLNSCPDYSALQVRHMASTLALLSRVGFVHKTEPSSLGCLVTRVMNTFKEAKAGTGAIMFGMLTARGFFHSLADVWAAGGDARISVYDHVLKSLCYFFTVDRDNNVPLEVHRSVLSDPTVFSPAFPDLAPSTPHDVVLPGLRNLARKNLLEHITKISQHVVASYASLLATYAEAQDLQPEAALPFAVKKRSPGAKSLGASPLAAALDAEKITVNVRSPFVALGSVGDSFSCVEDLLSSLRAGLFLDASHIPCVDFRDSGSRRGDQVLINAAIPDFIDEGSQFVNGAPRRQHLETYNGLRQDKSWYTLNRFMTIMNNTLRAFSNEDGVPCLLKEGRTDQVFEVLQEIVLQLETRASEISFKFPSPKVYSEAQVVQTQKKAKRPALAKEVRRRRH</sequence>
<reference evidence="8" key="1">
    <citation type="submission" date="2021-01" db="EMBL/GenBank/DDBJ databases">
        <authorList>
            <person name="Corre E."/>
            <person name="Pelletier E."/>
            <person name="Niang G."/>
            <person name="Scheremetjew M."/>
            <person name="Finn R."/>
            <person name="Kale V."/>
            <person name="Holt S."/>
            <person name="Cochrane G."/>
            <person name="Meng A."/>
            <person name="Brown T."/>
            <person name="Cohen L."/>
        </authorList>
    </citation>
    <scope>NUCLEOTIDE SEQUENCE</scope>
    <source>
        <strain evidence="8">CCAP 1951/1</strain>
    </source>
</reference>
<dbReference type="InterPro" id="IPR001650">
    <property type="entry name" value="Helicase_C-like"/>
</dbReference>
<dbReference type="PROSITE" id="PS51192">
    <property type="entry name" value="HELICASE_ATP_BIND_1"/>
    <property type="match status" value="1"/>
</dbReference>
<dbReference type="EMBL" id="HBGF01026785">
    <property type="protein sequence ID" value="CAD9121770.1"/>
    <property type="molecule type" value="Transcribed_RNA"/>
</dbReference>
<dbReference type="SMART" id="SM00490">
    <property type="entry name" value="HELICc"/>
    <property type="match status" value="1"/>
</dbReference>
<dbReference type="Pfam" id="PF23002">
    <property type="entry name" value="PIN-like_DDX60"/>
    <property type="match status" value="1"/>
</dbReference>
<dbReference type="FunFam" id="3.40.50.300:FF:001039">
    <property type="entry name" value="ATP-dependent RNA helicase DDX60"/>
    <property type="match status" value="1"/>
</dbReference>
<evidence type="ECO:0000256" key="4">
    <source>
        <dbReference type="ARBA" id="ARBA00022840"/>
    </source>
</evidence>
<keyword evidence="1" id="KW-0547">Nucleotide-binding</keyword>
<dbReference type="InterPro" id="IPR027417">
    <property type="entry name" value="P-loop_NTPase"/>
</dbReference>
<feature type="region of interest" description="Disordered" evidence="5">
    <location>
        <begin position="619"/>
        <end position="651"/>
    </location>
</feature>
<gene>
    <name evidence="8" type="ORF">NDES1114_LOCUS17749</name>
</gene>
<dbReference type="InterPro" id="IPR052431">
    <property type="entry name" value="SKI2_subfamily_helicases"/>
</dbReference>
<dbReference type="InterPro" id="IPR014001">
    <property type="entry name" value="Helicase_ATP-bd"/>
</dbReference>
<dbReference type="InterPro" id="IPR011545">
    <property type="entry name" value="DEAD/DEAH_box_helicase_dom"/>
</dbReference>
<dbReference type="Gene3D" id="3.40.50.300">
    <property type="entry name" value="P-loop containing nucleotide triphosphate hydrolases"/>
    <property type="match status" value="2"/>
</dbReference>